<dbReference type="Pfam" id="PF02744">
    <property type="entry name" value="GalP_UDP_tr_C"/>
    <property type="match status" value="1"/>
</dbReference>
<dbReference type="PROSITE" id="PS01163">
    <property type="entry name" value="GAL_P_UDP_TRANSF_II"/>
    <property type="match status" value="1"/>
</dbReference>
<dbReference type="PIRSF" id="PIRSF006005">
    <property type="entry name" value="GalT_BS"/>
    <property type="match status" value="1"/>
</dbReference>
<dbReference type="GO" id="GO:0008108">
    <property type="term" value="F:UDP-glucose:hexose-1-phosphate uridylyltransferase activity"/>
    <property type="evidence" value="ECO:0007669"/>
    <property type="project" value="UniProtKB-UniRule"/>
</dbReference>
<sequence length="481" mass="55138">MKAIEQFVNQVIESGTYEEMDRFYVANKIRGFVGDDDQLRNDQSVKDQLIALAISNQKIDDSVTAKEILNDQLMDLVTPTPAALNRQFQAKYAESPQAATNFFYEFCKANDYIKVAAIKKNVEFSNETKYGDLEITINLSKPEKDPKMIAADSNSKDVKYPMCQLCMENEGYLGRLGYPARSNHRVIRIKVGDEEWGMQYSPYAYFNEHCIFLDSVHEPMKINRQTITNLIDIENQFPEYFVGSNADLPIVGGSMLAHEHYQGGKHIFPMMKADLKQKLEFPKFDHVQAGIVNWPMSDIRLESNDTDQLVDLAEQIMNNWKQYSDETVSIKAYTGETSHHTVTPIMHRDGDTFILDLVLRDNGTSAEFPNGIFHPHDEVAHIKKENIGLIEVMGRAILPARLLTEMQEVKRFWLNEDNQIEEMHLAWAKEVQARQTITAKNVDEILHQELATVFAQVLENAGVFKDDDQGKQAWNRFIDQL</sequence>
<evidence type="ECO:0000256" key="5">
    <source>
        <dbReference type="ARBA" id="ARBA00022490"/>
    </source>
</evidence>
<dbReference type="Pfam" id="PF01087">
    <property type="entry name" value="GalP_UDP_transf"/>
    <property type="match status" value="1"/>
</dbReference>
<dbReference type="InterPro" id="IPR000766">
    <property type="entry name" value="GalP_uridyl_Trfase_II"/>
</dbReference>
<evidence type="ECO:0000313" key="14">
    <source>
        <dbReference type="Proteomes" id="UP000051697"/>
    </source>
</evidence>
<evidence type="ECO:0000256" key="1">
    <source>
        <dbReference type="ARBA" id="ARBA00001107"/>
    </source>
</evidence>
<keyword evidence="5 10" id="KW-0963">Cytoplasm</keyword>
<accession>A0A0R1REK0</accession>
<organism evidence="13 14">
    <name type="scientific">Paucilactobacillus oligofermentans DSM 15707 = LMG 22743</name>
    <dbReference type="NCBI Taxonomy" id="1423778"/>
    <lineage>
        <taxon>Bacteria</taxon>
        <taxon>Bacillati</taxon>
        <taxon>Bacillota</taxon>
        <taxon>Bacilli</taxon>
        <taxon>Lactobacillales</taxon>
        <taxon>Lactobacillaceae</taxon>
        <taxon>Paucilactobacillus</taxon>
    </lineage>
</organism>
<dbReference type="NCBIfam" id="NF003629">
    <property type="entry name" value="PRK05270.1-2"/>
    <property type="match status" value="1"/>
</dbReference>
<evidence type="ECO:0000313" key="13">
    <source>
        <dbReference type="EMBL" id="KRL55488.1"/>
    </source>
</evidence>
<evidence type="ECO:0000256" key="2">
    <source>
        <dbReference type="ARBA" id="ARBA00004496"/>
    </source>
</evidence>
<comment type="caution">
    <text evidence="13">The sequence shown here is derived from an EMBL/GenBank/DDBJ whole genome shotgun (WGS) entry which is preliminary data.</text>
</comment>
<evidence type="ECO:0000259" key="12">
    <source>
        <dbReference type="Pfam" id="PF02744"/>
    </source>
</evidence>
<evidence type="ECO:0000256" key="3">
    <source>
        <dbReference type="ARBA" id="ARBA00004947"/>
    </source>
</evidence>
<keyword evidence="9 10" id="KW-0119">Carbohydrate metabolism</keyword>
<dbReference type="OrthoDB" id="2293at2"/>
<dbReference type="EMBL" id="AZFE01000031">
    <property type="protein sequence ID" value="KRL55488.1"/>
    <property type="molecule type" value="Genomic_DNA"/>
</dbReference>
<evidence type="ECO:0000256" key="10">
    <source>
        <dbReference type="HAMAP-Rule" id="MF_00571"/>
    </source>
</evidence>
<dbReference type="HAMAP" id="MF_00571">
    <property type="entry name" value="GalP_UDP_trans"/>
    <property type="match status" value="1"/>
</dbReference>
<dbReference type="UniPathway" id="UPA00214"/>
<keyword evidence="6 10" id="KW-0808">Transferase</keyword>
<feature type="domain" description="Galactose-1-phosphate uridyl transferase N-terminal" evidence="11">
    <location>
        <begin position="16"/>
        <end position="219"/>
    </location>
</feature>
<dbReference type="RefSeq" id="WP_057890027.1">
    <property type="nucleotide sequence ID" value="NZ_AZFE01000031.1"/>
</dbReference>
<reference evidence="13 14" key="1">
    <citation type="journal article" date="2015" name="Genome Announc.">
        <title>Expanding the biotechnology potential of lactobacilli through comparative genomics of 213 strains and associated genera.</title>
        <authorList>
            <person name="Sun Z."/>
            <person name="Harris H.M."/>
            <person name="McCann A."/>
            <person name="Guo C."/>
            <person name="Argimon S."/>
            <person name="Zhang W."/>
            <person name="Yang X."/>
            <person name="Jeffery I.B."/>
            <person name="Cooney J.C."/>
            <person name="Kagawa T.F."/>
            <person name="Liu W."/>
            <person name="Song Y."/>
            <person name="Salvetti E."/>
            <person name="Wrobel A."/>
            <person name="Rasinkangas P."/>
            <person name="Parkhill J."/>
            <person name="Rea M.C."/>
            <person name="O'Sullivan O."/>
            <person name="Ritari J."/>
            <person name="Douillard F.P."/>
            <person name="Paul Ross R."/>
            <person name="Yang R."/>
            <person name="Briner A.E."/>
            <person name="Felis G.E."/>
            <person name="de Vos W.M."/>
            <person name="Barrangou R."/>
            <person name="Klaenhammer T.R."/>
            <person name="Caufield P.W."/>
            <person name="Cui Y."/>
            <person name="Zhang H."/>
            <person name="O'Toole P.W."/>
        </authorList>
    </citation>
    <scope>NUCLEOTIDE SEQUENCE [LARGE SCALE GENOMIC DNA]</scope>
    <source>
        <strain evidence="13 14">DSM 15707</strain>
    </source>
</reference>
<comment type="catalytic activity">
    <reaction evidence="1 10">
        <text>alpha-D-galactose 1-phosphate + UDP-alpha-D-glucose = alpha-D-glucose 1-phosphate + UDP-alpha-D-galactose</text>
        <dbReference type="Rhea" id="RHEA:13989"/>
        <dbReference type="ChEBI" id="CHEBI:58336"/>
        <dbReference type="ChEBI" id="CHEBI:58601"/>
        <dbReference type="ChEBI" id="CHEBI:58885"/>
        <dbReference type="ChEBI" id="CHEBI:66914"/>
        <dbReference type="EC" id="2.7.7.12"/>
    </reaction>
</comment>
<evidence type="ECO:0000256" key="9">
    <source>
        <dbReference type="ARBA" id="ARBA00023277"/>
    </source>
</evidence>
<dbReference type="PATRIC" id="fig|1423778.4.peg.1119"/>
<keyword evidence="14" id="KW-1185">Reference proteome</keyword>
<evidence type="ECO:0000256" key="7">
    <source>
        <dbReference type="ARBA" id="ARBA00022695"/>
    </source>
</evidence>
<gene>
    <name evidence="10" type="primary">galT</name>
    <name evidence="13" type="ORF">FC70_GL001085</name>
</gene>
<name>A0A0R1REK0_9LACO</name>
<evidence type="ECO:0000256" key="6">
    <source>
        <dbReference type="ARBA" id="ARBA00022679"/>
    </source>
</evidence>
<protein>
    <recommendedName>
        <fullName evidence="10">Galactose-1-phosphate uridylyltransferase</fullName>
        <shortName evidence="10">Gal-1-P uridylyltransferase</shortName>
        <ecNumber evidence="10">2.7.7.12</ecNumber>
    </recommendedName>
    <alternativeName>
        <fullName evidence="10">UDP-glucose--hexose-1-phosphate uridylyltransferase</fullName>
    </alternativeName>
</protein>
<dbReference type="PANTHER" id="PTHR39191">
    <property type="entry name" value="GALACTOSE-1-PHOSPHATE URIDYLYLTRANSFERASE"/>
    <property type="match status" value="1"/>
</dbReference>
<proteinExistence type="inferred from homology"/>
<dbReference type="InterPro" id="IPR023425">
    <property type="entry name" value="GalP_uridyl_Trfase_II_CS"/>
</dbReference>
<comment type="subcellular location">
    <subcellularLocation>
        <location evidence="2 10">Cytoplasm</location>
    </subcellularLocation>
</comment>
<keyword evidence="8 10" id="KW-0299">Galactose metabolism</keyword>
<comment type="pathway">
    <text evidence="3 10">Carbohydrate metabolism; galactose metabolism.</text>
</comment>
<dbReference type="InterPro" id="IPR005849">
    <property type="entry name" value="GalP_Utransf_N"/>
</dbReference>
<dbReference type="NCBIfam" id="TIGR01239">
    <property type="entry name" value="galT_2"/>
    <property type="match status" value="1"/>
</dbReference>
<dbReference type="InterPro" id="IPR005850">
    <property type="entry name" value="GalP_Utransf_C"/>
</dbReference>
<dbReference type="GO" id="GO:0005737">
    <property type="term" value="C:cytoplasm"/>
    <property type="evidence" value="ECO:0007669"/>
    <property type="project" value="UniProtKB-SubCell"/>
</dbReference>
<comment type="similarity">
    <text evidence="4 10">Belongs to the galactose-1-phosphate uridylyltransferase type 2 family.</text>
</comment>
<evidence type="ECO:0000256" key="8">
    <source>
        <dbReference type="ARBA" id="ARBA00023144"/>
    </source>
</evidence>
<dbReference type="AlphaFoldDB" id="A0A0R1REK0"/>
<keyword evidence="7 10" id="KW-0548">Nucleotidyltransferase</keyword>
<evidence type="ECO:0000259" key="11">
    <source>
        <dbReference type="Pfam" id="PF01087"/>
    </source>
</evidence>
<dbReference type="STRING" id="1423778.FC70_GL001085"/>
<dbReference type="GO" id="GO:0006012">
    <property type="term" value="P:galactose metabolic process"/>
    <property type="evidence" value="ECO:0007669"/>
    <property type="project" value="UniProtKB-UniRule"/>
</dbReference>
<dbReference type="PANTHER" id="PTHR39191:SF1">
    <property type="entry name" value="DUF4922 DOMAIN-CONTAINING PROTEIN"/>
    <property type="match status" value="1"/>
</dbReference>
<dbReference type="EC" id="2.7.7.12" evidence="10"/>
<evidence type="ECO:0000256" key="4">
    <source>
        <dbReference type="ARBA" id="ARBA00008706"/>
    </source>
</evidence>
<dbReference type="Proteomes" id="UP000051697">
    <property type="component" value="Unassembled WGS sequence"/>
</dbReference>
<feature type="domain" description="Galactose-1-phosphate uridyl transferase C-terminal" evidence="12">
    <location>
        <begin position="235"/>
        <end position="428"/>
    </location>
</feature>
<dbReference type="NCBIfam" id="NF003630">
    <property type="entry name" value="PRK05270.1-3"/>
    <property type="match status" value="1"/>
</dbReference>